<keyword evidence="1" id="KW-0812">Transmembrane</keyword>
<accession>A0ABN8EJT3</accession>
<feature type="transmembrane region" description="Helical" evidence="1">
    <location>
        <begin position="28"/>
        <end position="46"/>
    </location>
</feature>
<keyword evidence="1" id="KW-1133">Transmembrane helix</keyword>
<proteinExistence type="predicted"/>
<dbReference type="RefSeq" id="WP_237444046.1">
    <property type="nucleotide sequence ID" value="NZ_CAKLPX010000001.1"/>
</dbReference>
<evidence type="ECO:0000313" key="3">
    <source>
        <dbReference type="Proteomes" id="UP000838100"/>
    </source>
</evidence>
<reference evidence="2" key="1">
    <citation type="submission" date="2021-12" db="EMBL/GenBank/DDBJ databases">
        <authorList>
            <person name="Rodrigo-Torres L."/>
            <person name="Arahal R. D."/>
            <person name="Lucena T."/>
        </authorList>
    </citation>
    <scope>NUCLEOTIDE SEQUENCE</scope>
    <source>
        <strain evidence="2">CECT 8267</strain>
    </source>
</reference>
<sequence length="170" mass="19489">MVSIKRQDSNTTVVLSPNRSMSWATTRLVMIAICAFTMTIAILFAFAGVWMVLPFAGLEMLCLCSAMYFVSWQQSSKQVILADCKHGRLVVEKGIYHIDQKWQFKLQDTAIAVTDREQDWSPFEICLFDHEQRHCIGEFLNRDDCDELLSQLKTIGLPLRCRGEIGMVEF</sequence>
<protein>
    <recommendedName>
        <fullName evidence="4">DUF2244 domain-containing protein</fullName>
    </recommendedName>
</protein>
<comment type="caution">
    <text evidence="2">The sequence shown here is derived from an EMBL/GenBank/DDBJ whole genome shotgun (WGS) entry which is preliminary data.</text>
</comment>
<dbReference type="InterPro" id="IPR019253">
    <property type="entry name" value="DUF2244_TM"/>
</dbReference>
<keyword evidence="3" id="KW-1185">Reference proteome</keyword>
<organism evidence="2 3">
    <name type="scientific">Sinobacterium norvegicum</name>
    <dbReference type="NCBI Taxonomy" id="1641715"/>
    <lineage>
        <taxon>Bacteria</taxon>
        <taxon>Pseudomonadati</taxon>
        <taxon>Pseudomonadota</taxon>
        <taxon>Gammaproteobacteria</taxon>
        <taxon>Cellvibrionales</taxon>
        <taxon>Spongiibacteraceae</taxon>
        <taxon>Sinobacterium</taxon>
    </lineage>
</organism>
<keyword evidence="1" id="KW-0472">Membrane</keyword>
<dbReference type="EMBL" id="CAKLPX010000001">
    <property type="protein sequence ID" value="CAH0991395.1"/>
    <property type="molecule type" value="Genomic_DNA"/>
</dbReference>
<dbReference type="Pfam" id="PF10003">
    <property type="entry name" value="DUF2244"/>
    <property type="match status" value="1"/>
</dbReference>
<evidence type="ECO:0008006" key="4">
    <source>
        <dbReference type="Google" id="ProtNLM"/>
    </source>
</evidence>
<evidence type="ECO:0000256" key="1">
    <source>
        <dbReference type="SAM" id="Phobius"/>
    </source>
</evidence>
<name>A0ABN8EJT3_9GAMM</name>
<gene>
    <name evidence="2" type="ORF">SIN8267_01499</name>
</gene>
<evidence type="ECO:0000313" key="2">
    <source>
        <dbReference type="EMBL" id="CAH0991395.1"/>
    </source>
</evidence>
<dbReference type="Proteomes" id="UP000838100">
    <property type="component" value="Unassembled WGS sequence"/>
</dbReference>